<proteinExistence type="predicted"/>
<feature type="compositionally biased region" description="Basic and acidic residues" evidence="3">
    <location>
        <begin position="1545"/>
        <end position="1555"/>
    </location>
</feature>
<dbReference type="InterPro" id="IPR009091">
    <property type="entry name" value="RCC1/BLIP-II"/>
</dbReference>
<feature type="compositionally biased region" description="Basic residues" evidence="3">
    <location>
        <begin position="1556"/>
        <end position="1568"/>
    </location>
</feature>
<dbReference type="PROSITE" id="PS50097">
    <property type="entry name" value="BTB"/>
    <property type="match status" value="1"/>
</dbReference>
<dbReference type="Proteomes" id="UP000262825">
    <property type="component" value="Unassembled WGS sequence"/>
</dbReference>
<evidence type="ECO:0000313" key="5">
    <source>
        <dbReference type="EMBL" id="SSD61121.1"/>
    </source>
</evidence>
<dbReference type="Pfam" id="PF13540">
    <property type="entry name" value="RCC1_2"/>
    <property type="match status" value="1"/>
</dbReference>
<dbReference type="InterPro" id="IPR000210">
    <property type="entry name" value="BTB/POZ_dom"/>
</dbReference>
<feature type="region of interest" description="Disordered" evidence="3">
    <location>
        <begin position="1536"/>
        <end position="1615"/>
    </location>
</feature>
<dbReference type="Pfam" id="PF00651">
    <property type="entry name" value="BTB"/>
    <property type="match status" value="1"/>
</dbReference>
<feature type="compositionally biased region" description="Low complexity" evidence="3">
    <location>
        <begin position="1222"/>
        <end position="1240"/>
    </location>
</feature>
<organism evidence="5 6">
    <name type="scientific">Saccharomycodes ludwigii</name>
    <dbReference type="NCBI Taxonomy" id="36035"/>
    <lineage>
        <taxon>Eukaryota</taxon>
        <taxon>Fungi</taxon>
        <taxon>Dikarya</taxon>
        <taxon>Ascomycota</taxon>
        <taxon>Saccharomycotina</taxon>
        <taxon>Saccharomycetes</taxon>
        <taxon>Saccharomycodales</taxon>
        <taxon>Saccharomycodaceae</taxon>
        <taxon>Saccharomycodes</taxon>
    </lineage>
</organism>
<dbReference type="OrthoDB" id="3972575at2759"/>
<dbReference type="SMART" id="SM00225">
    <property type="entry name" value="BTB"/>
    <property type="match status" value="1"/>
</dbReference>
<feature type="compositionally biased region" description="Polar residues" evidence="3">
    <location>
        <begin position="1125"/>
        <end position="1138"/>
    </location>
</feature>
<evidence type="ECO:0000256" key="2">
    <source>
        <dbReference type="PROSITE-ProRule" id="PRU00235"/>
    </source>
</evidence>
<dbReference type="SUPFAM" id="SSF54695">
    <property type="entry name" value="POZ domain"/>
    <property type="match status" value="1"/>
</dbReference>
<feature type="region of interest" description="Disordered" evidence="3">
    <location>
        <begin position="646"/>
        <end position="669"/>
    </location>
</feature>
<evidence type="ECO:0000256" key="3">
    <source>
        <dbReference type="SAM" id="MobiDB-lite"/>
    </source>
</evidence>
<evidence type="ECO:0000259" key="4">
    <source>
        <dbReference type="PROSITE" id="PS50097"/>
    </source>
</evidence>
<keyword evidence="1" id="KW-0677">Repeat</keyword>
<dbReference type="InterPro" id="IPR000408">
    <property type="entry name" value="Reg_chr_condens"/>
</dbReference>
<dbReference type="InterPro" id="IPR051625">
    <property type="entry name" value="Signaling_Regulatory_Domain"/>
</dbReference>
<evidence type="ECO:0000256" key="1">
    <source>
        <dbReference type="ARBA" id="ARBA00022737"/>
    </source>
</evidence>
<dbReference type="EMBL" id="UFAJ01000574">
    <property type="protein sequence ID" value="SSD61121.1"/>
    <property type="molecule type" value="Genomic_DNA"/>
</dbReference>
<dbReference type="CDD" id="cd18186">
    <property type="entry name" value="BTB_POZ_ZBTB_KLHL-like"/>
    <property type="match status" value="1"/>
</dbReference>
<feature type="region of interest" description="Disordered" evidence="3">
    <location>
        <begin position="1222"/>
        <end position="1243"/>
    </location>
</feature>
<keyword evidence="6" id="KW-1185">Reference proteome</keyword>
<feature type="repeat" description="RCC1" evidence="2">
    <location>
        <begin position="238"/>
        <end position="289"/>
    </location>
</feature>
<dbReference type="PANTHER" id="PTHR22872">
    <property type="entry name" value="BTK-BINDING PROTEIN-RELATED"/>
    <property type="match status" value="1"/>
</dbReference>
<dbReference type="Gene3D" id="2.130.10.30">
    <property type="entry name" value="Regulator of chromosome condensation 1/beta-lactamase-inhibitor protein II"/>
    <property type="match status" value="1"/>
</dbReference>
<dbReference type="Gene3D" id="3.30.710.10">
    <property type="entry name" value="Potassium Channel Kv1.1, Chain A"/>
    <property type="match status" value="1"/>
</dbReference>
<gene>
    <name evidence="5" type="ORF">SCODWIG_02882</name>
</gene>
<feature type="region of interest" description="Disordered" evidence="3">
    <location>
        <begin position="1125"/>
        <end position="1158"/>
    </location>
</feature>
<feature type="compositionally biased region" description="Acidic residues" evidence="3">
    <location>
        <begin position="647"/>
        <end position="662"/>
    </location>
</feature>
<accession>A0A376B928</accession>
<name>A0A376B928_9ASCO</name>
<feature type="compositionally biased region" description="Basic and acidic residues" evidence="3">
    <location>
        <begin position="1569"/>
        <end position="1579"/>
    </location>
</feature>
<feature type="domain" description="BTB" evidence="4">
    <location>
        <begin position="876"/>
        <end position="934"/>
    </location>
</feature>
<evidence type="ECO:0000313" key="6">
    <source>
        <dbReference type="Proteomes" id="UP000262825"/>
    </source>
</evidence>
<dbReference type="PANTHER" id="PTHR22872:SF2">
    <property type="entry name" value="INHIBITOR OF BRUTON TYROSINE KINASE"/>
    <property type="match status" value="1"/>
</dbReference>
<sequence length="1615" mass="185666">MVKSLSVNNNNTNKDSVSEKRDIFGRNLSCLLAYTSSTTTKNISSINAETQELESGYSPLHICLRLGHIHQSYLINENWKKIVKGKHVKDEKLEKEKIWRIKDREGLNPLELYKTDNNMWNSNNIYPLSLHNGNITYTKRDIKKNEEVFRRKKVKTSIDLRRINDIYLNKRGGRELYTFGSNINMQLGTGDSDDRRSLFKIDEFKLYGAVDNNNYRKPKRFKRVLMHKYHSILQTLNDEIYTCGNGVKGRLGIPSLKRSLVFKKVELPLGLSIKQIVSSDNHTLILSKQNELISWGSNNYNQLGYPTDTLTQNISISSEKYNDSPRKLSSHLWKRSGGGSKILFVGCSNVHSCIIDNMHYLHSWGLDLGQMGNSHSPIDKLSVQYKNKFKGYIKSTPYLFKLPSNVKIIKQLLCTDFATFVLHDENELIVLTNSKILKFSIPRLGQQQNSFEKFIPTALTRQNLVVELKCTNMYGNNLCALYENGTIGIFHSKNFVDNSSWLTIQNNILPFELYWLPYFELNNCLDFQVGYDGQLILTTLGGDIFYSNTVSTTSFEKNMSSKLLSGRCIRVSSNAQFSSFAIIKDDVDMIPMSITKNRFYLDFRKFSPIYENLGGAVEEGEYRMLNFINNVQSSTTDKEHGIILNAEFDDGDDDDDDDDDDGDGKKEELTGEIDKTKGSYLLRAMSTRWKATNAGFNYKDAFMKTSNISLINEEQLSFIRNDYLNYDVLFFDGNNCVGKCHKSLLYTRCPTFVSNMKTFQTQVSSNNKVKFELRTAVDSKIWEICISNNSDNISHFNTTSLKYALHYMYSDELLKFHGNIKNKKELELSTMNFINELGMNVTAFEDDKLAYNVKNLYYRLLENKCDKGDGEIDFYQDVTIKLSDGETIKCHSLILSARSLYFKSLFQYNWQDNEVVDLCFYTYDEVMCVLKYIYGFDIYEMFITDNCNDVEHLNFENCEDFVNFLVNIQKLCDFLLLDDLKASVESILADYISSSSVVPLLINSFTMHCSNLFIECCWYLFNNIGLLYNDENTIIINEYFSTELWISLEKSIRDMMNKNTLVGKEKSWYELGHNIEYLELFKKDISKFNKIFMDSKKPFKPLFDNKRKGKYIHSNNVTGNTYGSTSEYQFNDESNQVNGVGAPHSRRASSSVSSLRRTSSTHSNEELLAFRRNSFVRTKFSELGISMSANAISDDDDSTNDGFIAVQRNPAVRRKSCLGKALPNLSSNKNNNTNLPLRRTSQSTPVEDESILLVPQTSIIKFENIKLKNSTENCNNTQKSNMPSKFVEFFPSIDQAIYSNSNLKKTPDENINTSTKDSKLLDKATAENLLKKVQPVKKLSQKERLKHLTSEHVIEDKKKTKVNVWGKRNKEGSTTDKKGKFVDDCANNKDTNDTITNSGNMISPLLPFPSLSEIDSSRNTIAKRKNGNIPTFNPKGSSFIIPIATNDNSDINKKNNFFTTMPLTSTGVVVKPNSSAIPNYLNNTKEKFKAQLEKPPKTFQEKYEEEKFAQWWEEETKKVQQQLKKEKEYEDELKRLYNPTTATKKNNDCNKNNDRRNKKFNLSKKKKKNNGDIDTEHSKKVCIPIRNNIKKEKKGKKKENDETMGSNNNKIHIKR</sequence>
<dbReference type="InterPro" id="IPR011333">
    <property type="entry name" value="SKP1/BTB/POZ_sf"/>
</dbReference>
<feature type="compositionally biased region" description="Low complexity" evidence="3">
    <location>
        <begin position="1148"/>
        <end position="1158"/>
    </location>
</feature>
<dbReference type="VEuPathDB" id="FungiDB:SCODWIG_02882"/>
<feature type="repeat" description="RCC1" evidence="2">
    <location>
        <begin position="290"/>
        <end position="358"/>
    </location>
</feature>
<feature type="compositionally biased region" description="Polar residues" evidence="3">
    <location>
        <begin position="1603"/>
        <end position="1615"/>
    </location>
</feature>
<reference evidence="6" key="1">
    <citation type="submission" date="2018-06" db="EMBL/GenBank/DDBJ databases">
        <authorList>
            <person name="Guldener U."/>
        </authorList>
    </citation>
    <scope>NUCLEOTIDE SEQUENCE [LARGE SCALE GENOMIC DNA]</scope>
    <source>
        <strain evidence="6">UTAD17</strain>
    </source>
</reference>
<protein>
    <recommendedName>
        <fullName evidence="4">BTB domain-containing protein</fullName>
    </recommendedName>
</protein>
<dbReference type="PROSITE" id="PS50012">
    <property type="entry name" value="RCC1_3"/>
    <property type="match status" value="2"/>
</dbReference>
<dbReference type="SUPFAM" id="SSF50985">
    <property type="entry name" value="RCC1/BLIP-II"/>
    <property type="match status" value="1"/>
</dbReference>